<gene>
    <name evidence="8" type="ORF">PQQ63_18795</name>
</gene>
<sequence length="347" mass="37061">MNKQICLALLLFSEGAFAQNSVTLYGRIDGGIQYLSGVAGPNGARSGLWSADGGDAGASMLGITGVEDLGGGYKANFNLLDFFSPTNGTTKGAFWAKAYVGMSGPLGEFRMGRDYSILKGGSFDYDPFYQQSIGMQSLPRGANWPIFSNAFSYSSPTFAGFNAGFQYSLGGVAGQFNSGRTDGAQLTYRFGAFSARAMYQEVRDASGQFSNLFTDQKQAFVGINYTGSLFKIQAAYTYMAAPQAPAGTPRYADYAWAGITYSTPGPFTIVTGVAHIHQRDGYGSATLVAIGPNYYLSKQTYLYTTAGYVINGKNTNFSPIEQPVGSPMNPALGHNQFGIFSGIMHSF</sequence>
<dbReference type="SUPFAM" id="SSF56935">
    <property type="entry name" value="Porins"/>
    <property type="match status" value="1"/>
</dbReference>
<dbReference type="RefSeq" id="WP_408337619.1">
    <property type="nucleotide sequence ID" value="NZ_JAQQCF010000016.1"/>
</dbReference>
<reference evidence="8 9" key="1">
    <citation type="journal article" date="2024" name="Chem. Sci.">
        <title>Discovery of megapolipeptins by genome mining of a Burkholderiales bacteria collection.</title>
        <authorList>
            <person name="Paulo B.S."/>
            <person name="Recchia M.J.J."/>
            <person name="Lee S."/>
            <person name="Fergusson C.H."/>
            <person name="Romanowski S.B."/>
            <person name="Hernandez A."/>
            <person name="Krull N."/>
            <person name="Liu D.Y."/>
            <person name="Cavanagh H."/>
            <person name="Bos A."/>
            <person name="Gray C.A."/>
            <person name="Murphy B.T."/>
            <person name="Linington R.G."/>
            <person name="Eustaquio A.S."/>
        </authorList>
    </citation>
    <scope>NUCLEOTIDE SEQUENCE [LARGE SCALE GENOMIC DNA]</scope>
    <source>
        <strain evidence="8 9">RL17-338-BIC-A</strain>
    </source>
</reference>
<dbReference type="EMBL" id="JAQQCF010000016">
    <property type="protein sequence ID" value="MFM0638748.1"/>
    <property type="molecule type" value="Genomic_DNA"/>
</dbReference>
<evidence type="ECO:0000256" key="6">
    <source>
        <dbReference type="SAM" id="SignalP"/>
    </source>
</evidence>
<organism evidence="8 9">
    <name type="scientific">Paraburkholderia metrosideri</name>
    <dbReference type="NCBI Taxonomy" id="580937"/>
    <lineage>
        <taxon>Bacteria</taxon>
        <taxon>Pseudomonadati</taxon>
        <taxon>Pseudomonadota</taxon>
        <taxon>Betaproteobacteria</taxon>
        <taxon>Burkholderiales</taxon>
        <taxon>Burkholderiaceae</taxon>
        <taxon>Paraburkholderia</taxon>
    </lineage>
</organism>
<dbReference type="Proteomes" id="UP001629432">
    <property type="component" value="Unassembled WGS sequence"/>
</dbReference>
<evidence type="ECO:0000256" key="2">
    <source>
        <dbReference type="ARBA" id="ARBA00022692"/>
    </source>
</evidence>
<evidence type="ECO:0000256" key="4">
    <source>
        <dbReference type="ARBA" id="ARBA00023065"/>
    </source>
</evidence>
<evidence type="ECO:0000313" key="9">
    <source>
        <dbReference type="Proteomes" id="UP001629432"/>
    </source>
</evidence>
<feature type="chain" id="PRO_5046363590" evidence="6">
    <location>
        <begin position="19"/>
        <end position="347"/>
    </location>
</feature>
<evidence type="ECO:0000313" key="8">
    <source>
        <dbReference type="EMBL" id="MFM0638748.1"/>
    </source>
</evidence>
<dbReference type="Pfam" id="PF13609">
    <property type="entry name" value="Porin_4"/>
    <property type="match status" value="1"/>
</dbReference>
<evidence type="ECO:0000256" key="3">
    <source>
        <dbReference type="ARBA" id="ARBA00022729"/>
    </source>
</evidence>
<dbReference type="PRINTS" id="PR00184">
    <property type="entry name" value="NEISSPPORIN"/>
</dbReference>
<keyword evidence="9" id="KW-1185">Reference proteome</keyword>
<keyword evidence="4" id="KW-0406">Ion transport</keyword>
<accession>A0ABW9DW28</accession>
<dbReference type="InterPro" id="IPR033900">
    <property type="entry name" value="Gram_neg_porin_domain"/>
</dbReference>
<keyword evidence="1" id="KW-0813">Transport</keyword>
<feature type="signal peptide" evidence="6">
    <location>
        <begin position="1"/>
        <end position="18"/>
    </location>
</feature>
<dbReference type="Gene3D" id="2.40.160.10">
    <property type="entry name" value="Porin"/>
    <property type="match status" value="1"/>
</dbReference>
<comment type="caution">
    <text evidence="8">The sequence shown here is derived from an EMBL/GenBank/DDBJ whole genome shotgun (WGS) entry which is preliminary data.</text>
</comment>
<evidence type="ECO:0000259" key="7">
    <source>
        <dbReference type="Pfam" id="PF13609"/>
    </source>
</evidence>
<proteinExistence type="predicted"/>
<keyword evidence="5" id="KW-0472">Membrane</keyword>
<name>A0ABW9DW28_9BURK</name>
<dbReference type="InterPro" id="IPR002299">
    <property type="entry name" value="Porin_Neis"/>
</dbReference>
<evidence type="ECO:0000256" key="5">
    <source>
        <dbReference type="ARBA" id="ARBA00023237"/>
    </source>
</evidence>
<feature type="domain" description="Porin" evidence="7">
    <location>
        <begin position="8"/>
        <end position="311"/>
    </location>
</feature>
<keyword evidence="5" id="KW-0998">Cell outer membrane</keyword>
<dbReference type="InterPro" id="IPR023614">
    <property type="entry name" value="Porin_dom_sf"/>
</dbReference>
<keyword evidence="2" id="KW-0812">Transmembrane</keyword>
<evidence type="ECO:0000256" key="1">
    <source>
        <dbReference type="ARBA" id="ARBA00022448"/>
    </source>
</evidence>
<keyword evidence="3 6" id="KW-0732">Signal</keyword>
<protein>
    <submittedName>
        <fullName evidence="8">Porin</fullName>
    </submittedName>
</protein>
<dbReference type="CDD" id="cd00342">
    <property type="entry name" value="gram_neg_porins"/>
    <property type="match status" value="1"/>
</dbReference>